<evidence type="ECO:0000313" key="2">
    <source>
        <dbReference type="EMBL" id="PJJ76414.1"/>
    </source>
</evidence>
<keyword evidence="3" id="KW-1185">Reference proteome</keyword>
<name>A0A2M9CWX4_9BACT</name>
<evidence type="ECO:0000313" key="3">
    <source>
        <dbReference type="Proteomes" id="UP000230000"/>
    </source>
</evidence>
<accession>A0A2M9CWX4</accession>
<organism evidence="2 3">
    <name type="scientific">Thermoflavifilum aggregans</name>
    <dbReference type="NCBI Taxonomy" id="454188"/>
    <lineage>
        <taxon>Bacteria</taxon>
        <taxon>Pseudomonadati</taxon>
        <taxon>Bacteroidota</taxon>
        <taxon>Chitinophagia</taxon>
        <taxon>Chitinophagales</taxon>
        <taxon>Chitinophagaceae</taxon>
        <taxon>Thermoflavifilum</taxon>
    </lineage>
</organism>
<reference evidence="2 3" key="1">
    <citation type="submission" date="2017-11" db="EMBL/GenBank/DDBJ databases">
        <title>Genomic Encyclopedia of Archaeal and Bacterial Type Strains, Phase II (KMG-II): From Individual Species to Whole Genera.</title>
        <authorList>
            <person name="Goeker M."/>
        </authorList>
    </citation>
    <scope>NUCLEOTIDE SEQUENCE [LARGE SCALE GENOMIC DNA]</scope>
    <source>
        <strain evidence="2 3">DSM 27268</strain>
    </source>
</reference>
<dbReference type="Pfam" id="PF13588">
    <property type="entry name" value="HSDR_N_2"/>
    <property type="match status" value="1"/>
</dbReference>
<gene>
    <name evidence="2" type="ORF">BXY57_2029</name>
</gene>
<sequence length="146" mass="17086">MFSLQFPEFHFRVIGRGRQRYIFDRVRRRYVKLTPEEWVRQHLLYYLIDVAGYPTGLMAVEKMLPGDSQGRRADVVVYDPAMKPWMIVECKSPDVTLSDEVFMQMVGYNFPLQARYLLMTNGHQCWGCDCSTTPPCPLQAFPPWPS</sequence>
<dbReference type="Gene3D" id="3.90.1570.30">
    <property type="match status" value="1"/>
</dbReference>
<dbReference type="InterPro" id="IPR029464">
    <property type="entry name" value="HSDR_N"/>
</dbReference>
<comment type="caution">
    <text evidence="2">The sequence shown here is derived from an EMBL/GenBank/DDBJ whole genome shotgun (WGS) entry which is preliminary data.</text>
</comment>
<dbReference type="OrthoDB" id="9790377at2"/>
<proteinExistence type="predicted"/>
<dbReference type="RefSeq" id="WP_100314899.1">
    <property type="nucleotide sequence ID" value="NZ_PGFG01000001.1"/>
</dbReference>
<protein>
    <submittedName>
        <fullName evidence="2">Type I restriction and modification enzyme subunit R-like protein</fullName>
    </submittedName>
</protein>
<dbReference type="EMBL" id="PGFG01000001">
    <property type="protein sequence ID" value="PJJ76414.1"/>
    <property type="molecule type" value="Genomic_DNA"/>
</dbReference>
<dbReference type="AlphaFoldDB" id="A0A2M9CWX4"/>
<evidence type="ECO:0000259" key="1">
    <source>
        <dbReference type="Pfam" id="PF13588"/>
    </source>
</evidence>
<dbReference type="Proteomes" id="UP000230000">
    <property type="component" value="Unassembled WGS sequence"/>
</dbReference>
<feature type="domain" description="Type I restriction enzyme R protein N-terminal" evidence="1">
    <location>
        <begin position="35"/>
        <end position="132"/>
    </location>
</feature>